<name>A0AAF0CP62_9BACT</name>
<evidence type="ECO:0000256" key="1">
    <source>
        <dbReference type="SAM" id="Phobius"/>
    </source>
</evidence>
<accession>A0AAF0CP62</accession>
<feature type="transmembrane region" description="Helical" evidence="1">
    <location>
        <begin position="43"/>
        <end position="60"/>
    </location>
</feature>
<keyword evidence="1" id="KW-0812">Transmembrane</keyword>
<keyword evidence="1" id="KW-0472">Membrane</keyword>
<dbReference type="EMBL" id="CP119075">
    <property type="protein sequence ID" value="WED63439.1"/>
    <property type="molecule type" value="Genomic_DNA"/>
</dbReference>
<feature type="transmembrane region" description="Helical" evidence="1">
    <location>
        <begin position="12"/>
        <end position="37"/>
    </location>
</feature>
<dbReference type="KEGG" id="slom:PXH66_13955"/>
<proteinExistence type="predicted"/>
<dbReference type="RefSeq" id="WP_330929183.1">
    <property type="nucleotide sequence ID" value="NZ_CP119075.1"/>
</dbReference>
<gene>
    <name evidence="2" type="ORF">PXH66_13955</name>
</gene>
<evidence type="ECO:0000313" key="2">
    <source>
        <dbReference type="EMBL" id="WED63439.1"/>
    </source>
</evidence>
<keyword evidence="3" id="KW-1185">Reference proteome</keyword>
<dbReference type="AlphaFoldDB" id="A0AAF0CP62"/>
<evidence type="ECO:0000313" key="3">
    <source>
        <dbReference type="Proteomes" id="UP001218638"/>
    </source>
</evidence>
<keyword evidence="1" id="KW-1133">Transmembrane helix</keyword>
<protein>
    <submittedName>
        <fullName evidence="2">Uncharacterized protein</fullName>
    </submittedName>
</protein>
<reference evidence="2" key="1">
    <citation type="submission" date="2023-03" db="EMBL/GenBank/DDBJ databases">
        <title>Lomoglobus Profundus gen. nov., sp. nov., a novel member of the phylum Verrucomicrobia, isolated from deep-marine sediment of South China Sea.</title>
        <authorList>
            <person name="Ahmad T."/>
            <person name="Ishaq S.E."/>
            <person name="Wang F."/>
        </authorList>
    </citation>
    <scope>NUCLEOTIDE SEQUENCE</scope>
    <source>
        <strain evidence="2">LMO-M01</strain>
    </source>
</reference>
<sequence>MSRPPHGDPRRQLFLLKFSVGFLIFFALIILVLPGVIPKPLRIFIAVIDLLAAATIWLLGRQKFPR</sequence>
<dbReference type="Proteomes" id="UP001218638">
    <property type="component" value="Chromosome"/>
</dbReference>
<organism evidence="2 3">
    <name type="scientific">Synoicihabitans lomoniglobus</name>
    <dbReference type="NCBI Taxonomy" id="2909285"/>
    <lineage>
        <taxon>Bacteria</taxon>
        <taxon>Pseudomonadati</taxon>
        <taxon>Verrucomicrobiota</taxon>
        <taxon>Opitutia</taxon>
        <taxon>Opitutales</taxon>
        <taxon>Opitutaceae</taxon>
        <taxon>Synoicihabitans</taxon>
    </lineage>
</organism>